<dbReference type="GO" id="GO:0005774">
    <property type="term" value="C:vacuolar membrane"/>
    <property type="evidence" value="ECO:0007669"/>
    <property type="project" value="TreeGrafter"/>
</dbReference>
<evidence type="ECO:0000313" key="8">
    <source>
        <dbReference type="EMBL" id="KAH9302975.1"/>
    </source>
</evidence>
<evidence type="ECO:0000313" key="9">
    <source>
        <dbReference type="Proteomes" id="UP000824469"/>
    </source>
</evidence>
<dbReference type="AlphaFoldDB" id="A0AA38CMD3"/>
<proteinExistence type="predicted"/>
<dbReference type="InterPro" id="IPR013057">
    <property type="entry name" value="AA_transpt_TM"/>
</dbReference>
<feature type="non-terminal residue" evidence="8">
    <location>
        <position position="1"/>
    </location>
</feature>
<keyword evidence="5 6" id="KW-0472">Membrane</keyword>
<feature type="transmembrane region" description="Helical" evidence="6">
    <location>
        <begin position="278"/>
        <end position="298"/>
    </location>
</feature>
<evidence type="ECO:0000256" key="2">
    <source>
        <dbReference type="ARBA" id="ARBA00022692"/>
    </source>
</evidence>
<feature type="transmembrane region" description="Helical" evidence="6">
    <location>
        <begin position="235"/>
        <end position="258"/>
    </location>
</feature>
<organism evidence="8 9">
    <name type="scientific">Taxus chinensis</name>
    <name type="common">Chinese yew</name>
    <name type="synonym">Taxus wallichiana var. chinensis</name>
    <dbReference type="NCBI Taxonomy" id="29808"/>
    <lineage>
        <taxon>Eukaryota</taxon>
        <taxon>Viridiplantae</taxon>
        <taxon>Streptophyta</taxon>
        <taxon>Embryophyta</taxon>
        <taxon>Tracheophyta</taxon>
        <taxon>Spermatophyta</taxon>
        <taxon>Pinopsida</taxon>
        <taxon>Pinidae</taxon>
        <taxon>Conifers II</taxon>
        <taxon>Cupressales</taxon>
        <taxon>Taxaceae</taxon>
        <taxon>Taxus</taxon>
    </lineage>
</organism>
<protein>
    <recommendedName>
        <fullName evidence="7">Amino acid transporter transmembrane domain-containing protein</fullName>
    </recommendedName>
</protein>
<dbReference type="OMA" id="WIRNISK"/>
<dbReference type="PANTHER" id="PTHR22950:SF349">
    <property type="entry name" value="AMINO ACID TRANSPORTER TRANSMEMBRANE DOMAIN-CONTAINING PROTEIN"/>
    <property type="match status" value="1"/>
</dbReference>
<comment type="subcellular location">
    <subcellularLocation>
        <location evidence="1">Membrane</location>
        <topology evidence="1">Multi-pass membrane protein</topology>
    </subcellularLocation>
</comment>
<evidence type="ECO:0000256" key="5">
    <source>
        <dbReference type="ARBA" id="ARBA00023136"/>
    </source>
</evidence>
<feature type="transmembrane region" description="Helical" evidence="6">
    <location>
        <begin position="385"/>
        <end position="404"/>
    </location>
</feature>
<feature type="transmembrane region" description="Helical" evidence="6">
    <location>
        <begin position="162"/>
        <end position="180"/>
    </location>
</feature>
<keyword evidence="3" id="KW-0813">Transport</keyword>
<reference evidence="8 9" key="1">
    <citation type="journal article" date="2021" name="Nat. Plants">
        <title>The Taxus genome provides insights into paclitaxel biosynthesis.</title>
        <authorList>
            <person name="Xiong X."/>
            <person name="Gou J."/>
            <person name="Liao Q."/>
            <person name="Li Y."/>
            <person name="Zhou Q."/>
            <person name="Bi G."/>
            <person name="Li C."/>
            <person name="Du R."/>
            <person name="Wang X."/>
            <person name="Sun T."/>
            <person name="Guo L."/>
            <person name="Liang H."/>
            <person name="Lu P."/>
            <person name="Wu Y."/>
            <person name="Zhang Z."/>
            <person name="Ro D.K."/>
            <person name="Shang Y."/>
            <person name="Huang S."/>
            <person name="Yan J."/>
        </authorList>
    </citation>
    <scope>NUCLEOTIDE SEQUENCE [LARGE SCALE GENOMIC DNA]</scope>
    <source>
        <strain evidence="8">Ta-2019</strain>
    </source>
</reference>
<dbReference type="GO" id="GO:0015179">
    <property type="term" value="F:L-amino acid transmembrane transporter activity"/>
    <property type="evidence" value="ECO:0007669"/>
    <property type="project" value="TreeGrafter"/>
</dbReference>
<feature type="transmembrane region" description="Helical" evidence="6">
    <location>
        <begin position="348"/>
        <end position="373"/>
    </location>
</feature>
<evidence type="ECO:0000259" key="7">
    <source>
        <dbReference type="Pfam" id="PF01490"/>
    </source>
</evidence>
<evidence type="ECO:0000256" key="6">
    <source>
        <dbReference type="SAM" id="Phobius"/>
    </source>
</evidence>
<dbReference type="EMBL" id="JAHRHJ020000009">
    <property type="protein sequence ID" value="KAH9302975.1"/>
    <property type="molecule type" value="Genomic_DNA"/>
</dbReference>
<keyword evidence="3" id="KW-0029">Amino-acid transport</keyword>
<feature type="transmembrane region" description="Helical" evidence="6">
    <location>
        <begin position="102"/>
        <end position="123"/>
    </location>
</feature>
<keyword evidence="9" id="KW-1185">Reference proteome</keyword>
<evidence type="ECO:0000256" key="4">
    <source>
        <dbReference type="ARBA" id="ARBA00022989"/>
    </source>
</evidence>
<dbReference type="PANTHER" id="PTHR22950">
    <property type="entry name" value="AMINO ACID TRANSPORTER"/>
    <property type="match status" value="1"/>
</dbReference>
<dbReference type="Proteomes" id="UP000824469">
    <property type="component" value="Unassembled WGS sequence"/>
</dbReference>
<feature type="domain" description="Amino acid transporter transmembrane" evidence="7">
    <location>
        <begin position="18"/>
        <end position="406"/>
    </location>
</feature>
<keyword evidence="2 6" id="KW-0812">Transmembrane</keyword>
<feature type="transmembrane region" description="Helical" evidence="6">
    <location>
        <begin position="49"/>
        <end position="71"/>
    </location>
</feature>
<comment type="caution">
    <text evidence="8">The sequence shown here is derived from an EMBL/GenBank/DDBJ whole genome shotgun (WGS) entry which is preliminary data.</text>
</comment>
<keyword evidence="4 6" id="KW-1133">Transmembrane helix</keyword>
<feature type="transmembrane region" description="Helical" evidence="6">
    <location>
        <begin position="200"/>
        <end position="223"/>
    </location>
</feature>
<sequence>ITMADERLPLLGYSKEGSASIAQAFGNIIVSIVGTGVLGLPYAFRISGWAASAFAILLSALLIYYCMMLLVKCRDKLEQLSNASILSYGDLARHTYGKIGCYVVETMVIISQCGGSVAYLVFIGQNMSSVFTGSADKTSFFICVFVPVEIALAWVRTLTSLAPFSVFADVCNLLALAIVIKDDFGSFQGLERVDAFTSWQALPFIAGVAVFCFEGFSMTLSLETSMKEPQKFGRVLGYAFFFLAIFYAGFGLIGYLAYGNETRDIVTLNLPNDWSTVAVKAGLCMALLFTFPVMMHPVHEMFEMKLMKSFWFQKLSYSFSWVQLVLLKILRAGTVVILAVLALSVPGFGIFVSLVGSTVCALLAFVFPALIHLRTFKDSLNAPQKAFDMVIFTFGTIFAVYGTYSTCVEVMGIVK</sequence>
<dbReference type="Pfam" id="PF01490">
    <property type="entry name" value="Aa_trans"/>
    <property type="match status" value="1"/>
</dbReference>
<feature type="transmembrane region" description="Helical" evidence="6">
    <location>
        <begin position="138"/>
        <end position="155"/>
    </location>
</feature>
<feature type="transmembrane region" description="Helical" evidence="6">
    <location>
        <begin position="21"/>
        <end position="43"/>
    </location>
</feature>
<evidence type="ECO:0000256" key="3">
    <source>
        <dbReference type="ARBA" id="ARBA00022970"/>
    </source>
</evidence>
<gene>
    <name evidence="8" type="ORF">KI387_014558</name>
</gene>
<accession>A0AA38CMD3</accession>
<feature type="transmembrane region" description="Helical" evidence="6">
    <location>
        <begin position="319"/>
        <end position="342"/>
    </location>
</feature>
<evidence type="ECO:0000256" key="1">
    <source>
        <dbReference type="ARBA" id="ARBA00004141"/>
    </source>
</evidence>
<name>A0AA38CMD3_TAXCH</name>